<dbReference type="Proteomes" id="UP001596044">
    <property type="component" value="Unassembled WGS sequence"/>
</dbReference>
<name>A0ABW0KAI5_9BACL</name>
<evidence type="ECO:0000313" key="1">
    <source>
        <dbReference type="EMBL" id="MFC5449812.1"/>
    </source>
</evidence>
<protein>
    <submittedName>
        <fullName evidence="1">Uncharacterized protein</fullName>
    </submittedName>
</protein>
<comment type="caution">
    <text evidence="1">The sequence shown here is derived from an EMBL/GenBank/DDBJ whole genome shotgun (WGS) entry which is preliminary data.</text>
</comment>
<reference evidence="2" key="1">
    <citation type="journal article" date="2019" name="Int. J. Syst. Evol. Microbiol.">
        <title>The Global Catalogue of Microorganisms (GCM) 10K type strain sequencing project: providing services to taxonomists for standard genome sequencing and annotation.</title>
        <authorList>
            <consortium name="The Broad Institute Genomics Platform"/>
            <consortium name="The Broad Institute Genome Sequencing Center for Infectious Disease"/>
            <person name="Wu L."/>
            <person name="Ma J."/>
        </authorList>
    </citation>
    <scope>NUCLEOTIDE SEQUENCE [LARGE SCALE GENOMIC DNA]</scope>
    <source>
        <strain evidence="2">KACC 11904</strain>
    </source>
</reference>
<evidence type="ECO:0000313" key="2">
    <source>
        <dbReference type="Proteomes" id="UP001596044"/>
    </source>
</evidence>
<proteinExistence type="predicted"/>
<dbReference type="RefSeq" id="WP_270885034.1">
    <property type="nucleotide sequence ID" value="NZ_JAQFVF010000083.1"/>
</dbReference>
<keyword evidence="2" id="KW-1185">Reference proteome</keyword>
<dbReference type="EMBL" id="JBHSMJ010000022">
    <property type="protein sequence ID" value="MFC5449812.1"/>
    <property type="molecule type" value="Genomic_DNA"/>
</dbReference>
<accession>A0ABW0KAI5</accession>
<organism evidence="1 2">
    <name type="scientific">Paenibacillus aestuarii</name>
    <dbReference type="NCBI Taxonomy" id="516965"/>
    <lineage>
        <taxon>Bacteria</taxon>
        <taxon>Bacillati</taxon>
        <taxon>Bacillota</taxon>
        <taxon>Bacilli</taxon>
        <taxon>Bacillales</taxon>
        <taxon>Paenibacillaceae</taxon>
        <taxon>Paenibacillus</taxon>
    </lineage>
</organism>
<sequence>MKQKGIEGLSEALEGKKLETLAEIKRLQVSVASMEWRLEHG</sequence>
<gene>
    <name evidence="1" type="ORF">ACFPOG_16260</name>
</gene>